<feature type="domain" description="TFIIS-type" evidence="20">
    <location>
        <begin position="67"/>
        <end position="119"/>
    </location>
</feature>
<evidence type="ECO:0000256" key="10">
    <source>
        <dbReference type="ARBA" id="ARBA00023163"/>
    </source>
</evidence>
<evidence type="ECO:0000256" key="9">
    <source>
        <dbReference type="ARBA" id="ARBA00022833"/>
    </source>
</evidence>
<keyword evidence="8" id="KW-0378">Hydrolase</keyword>
<keyword evidence="11" id="KW-0539">Nucleus</keyword>
<dbReference type="InterPro" id="IPR001806">
    <property type="entry name" value="Small_GTPase"/>
</dbReference>
<evidence type="ECO:0000256" key="19">
    <source>
        <dbReference type="SAM" id="MobiDB-lite"/>
    </source>
</evidence>
<evidence type="ECO:0000256" key="4">
    <source>
        <dbReference type="ARBA" id="ARBA00020093"/>
    </source>
</evidence>
<feature type="compositionally biased region" description="Polar residues" evidence="19">
    <location>
        <begin position="445"/>
        <end position="460"/>
    </location>
</feature>
<dbReference type="SMART" id="SM00173">
    <property type="entry name" value="RAS"/>
    <property type="match status" value="1"/>
</dbReference>
<dbReference type="EMBL" id="JARQWQ010000097">
    <property type="protein sequence ID" value="KAK2551524.1"/>
    <property type="molecule type" value="Genomic_DNA"/>
</dbReference>
<dbReference type="Gene3D" id="3.40.50.300">
    <property type="entry name" value="P-loop containing nucleotide triphosphate hydrolases"/>
    <property type="match status" value="1"/>
</dbReference>
<dbReference type="Proteomes" id="UP001249851">
    <property type="component" value="Unassembled WGS sequence"/>
</dbReference>
<feature type="region of interest" description="Disordered" evidence="19">
    <location>
        <begin position="263"/>
        <end position="282"/>
    </location>
</feature>
<evidence type="ECO:0000256" key="5">
    <source>
        <dbReference type="ARBA" id="ARBA00022478"/>
    </source>
</evidence>
<evidence type="ECO:0000256" key="3">
    <source>
        <dbReference type="ARBA" id="ARBA00011984"/>
    </source>
</evidence>
<protein>
    <recommendedName>
        <fullName evidence="4">DNA-directed RNA polymerase III subunit RPC10</fullName>
        <ecNumber evidence="3">3.6.5.2</ecNumber>
    </recommendedName>
    <alternativeName>
        <fullName evidence="16">DNA-directed RNA polymerase III subunit K</fullName>
    </alternativeName>
    <alternativeName>
        <fullName evidence="12">RNA polymerase III subunit C11</fullName>
    </alternativeName>
</protein>
<dbReference type="SMART" id="SM00661">
    <property type="entry name" value="RPOL9"/>
    <property type="match status" value="1"/>
</dbReference>
<dbReference type="PANTHER" id="PTHR45704">
    <property type="entry name" value="RAS-LIKE FAMILY MEMBER 11"/>
    <property type="match status" value="1"/>
</dbReference>
<evidence type="ECO:0000259" key="20">
    <source>
        <dbReference type="PROSITE" id="PS51133"/>
    </source>
</evidence>
<keyword evidence="6 18" id="KW-0479">Metal-binding</keyword>
<evidence type="ECO:0000256" key="14">
    <source>
        <dbReference type="ARBA" id="ARBA00048098"/>
    </source>
</evidence>
<feature type="compositionally biased region" description="Basic and acidic residues" evidence="19">
    <location>
        <begin position="433"/>
        <end position="444"/>
    </location>
</feature>
<dbReference type="AlphaFoldDB" id="A0AAD9UVI8"/>
<dbReference type="GO" id="GO:0008270">
    <property type="term" value="F:zinc ion binding"/>
    <property type="evidence" value="ECO:0007669"/>
    <property type="project" value="UniProtKB-KW"/>
</dbReference>
<dbReference type="GO" id="GO:0005666">
    <property type="term" value="C:RNA polymerase III complex"/>
    <property type="evidence" value="ECO:0007669"/>
    <property type="project" value="UniProtKB-ARBA"/>
</dbReference>
<keyword evidence="22" id="KW-1185">Reference proteome</keyword>
<evidence type="ECO:0000313" key="22">
    <source>
        <dbReference type="Proteomes" id="UP001249851"/>
    </source>
</evidence>
<evidence type="ECO:0000256" key="2">
    <source>
        <dbReference type="ARBA" id="ARBA00008344"/>
    </source>
</evidence>
<dbReference type="SUPFAM" id="SSF57783">
    <property type="entry name" value="Zinc beta-ribbon"/>
    <property type="match status" value="1"/>
</dbReference>
<dbReference type="GO" id="GO:0003676">
    <property type="term" value="F:nucleic acid binding"/>
    <property type="evidence" value="ECO:0007669"/>
    <property type="project" value="InterPro"/>
</dbReference>
<dbReference type="InterPro" id="IPR001529">
    <property type="entry name" value="Zn_ribbon_RPB9"/>
</dbReference>
<evidence type="ECO:0000256" key="12">
    <source>
        <dbReference type="ARBA" id="ARBA00029985"/>
    </source>
</evidence>
<comment type="similarity">
    <text evidence="2">Belongs to the small GTPase superfamily. Ras family.</text>
</comment>
<dbReference type="CDD" id="cd10509">
    <property type="entry name" value="Zn-ribbon_RPC11"/>
    <property type="match status" value="1"/>
</dbReference>
<organism evidence="21 22">
    <name type="scientific">Acropora cervicornis</name>
    <name type="common">Staghorn coral</name>
    <dbReference type="NCBI Taxonomy" id="6130"/>
    <lineage>
        <taxon>Eukaryota</taxon>
        <taxon>Metazoa</taxon>
        <taxon>Cnidaria</taxon>
        <taxon>Anthozoa</taxon>
        <taxon>Hexacorallia</taxon>
        <taxon>Scleractinia</taxon>
        <taxon>Astrocoeniina</taxon>
        <taxon>Acroporidae</taxon>
        <taxon>Acropora</taxon>
    </lineage>
</organism>
<dbReference type="PROSITE" id="PS51421">
    <property type="entry name" value="RAS"/>
    <property type="match status" value="1"/>
</dbReference>
<comment type="caution">
    <text evidence="21">The sequence shown here is derived from an EMBL/GenBank/DDBJ whole genome shotgun (WGS) entry which is preliminary data.</text>
</comment>
<evidence type="ECO:0000256" key="15">
    <source>
        <dbReference type="ARBA" id="ARBA00054653"/>
    </source>
</evidence>
<evidence type="ECO:0000256" key="18">
    <source>
        <dbReference type="RuleBase" id="RU003474"/>
    </source>
</evidence>
<dbReference type="GO" id="GO:0006383">
    <property type="term" value="P:transcription by RNA polymerase III"/>
    <property type="evidence" value="ECO:0007669"/>
    <property type="project" value="UniProtKB-ARBA"/>
</dbReference>
<dbReference type="GO" id="GO:0005525">
    <property type="term" value="F:GTP binding"/>
    <property type="evidence" value="ECO:0007669"/>
    <property type="project" value="InterPro"/>
</dbReference>
<comment type="subcellular location">
    <subcellularLocation>
        <location evidence="1">Nucleus</location>
    </subcellularLocation>
</comment>
<dbReference type="InterPro" id="IPR027417">
    <property type="entry name" value="P-loop_NTPase"/>
</dbReference>
<dbReference type="FunFam" id="2.20.25.10:FF:000005">
    <property type="entry name" value="DNA-directed RNA polymerase subunit"/>
    <property type="match status" value="1"/>
</dbReference>
<dbReference type="Pfam" id="PF00071">
    <property type="entry name" value="Ras"/>
    <property type="match status" value="1"/>
</dbReference>
<keyword evidence="5 18" id="KW-0240">DNA-directed RNA polymerase</keyword>
<dbReference type="Pfam" id="PF01096">
    <property type="entry name" value="Zn_ribbon_TFIIS"/>
    <property type="match status" value="1"/>
</dbReference>
<dbReference type="GO" id="GO:0003925">
    <property type="term" value="F:G protein activity"/>
    <property type="evidence" value="ECO:0007669"/>
    <property type="project" value="UniProtKB-EC"/>
</dbReference>
<keyword evidence="7 17" id="KW-0863">Zinc-finger</keyword>
<keyword evidence="10 18" id="KW-0804">Transcription</keyword>
<evidence type="ECO:0000256" key="7">
    <source>
        <dbReference type="ARBA" id="ARBA00022771"/>
    </source>
</evidence>
<name>A0AAD9UVI8_ACRCE</name>
<evidence type="ECO:0000256" key="16">
    <source>
        <dbReference type="ARBA" id="ARBA00078854"/>
    </source>
</evidence>
<gene>
    <name evidence="21" type="ORF">P5673_027717</name>
</gene>
<evidence type="ECO:0000256" key="17">
    <source>
        <dbReference type="PROSITE-ProRule" id="PRU00472"/>
    </source>
</evidence>
<dbReference type="EC" id="3.6.5.2" evidence="3"/>
<comment type="catalytic activity">
    <reaction evidence="14">
        <text>GTP + H2O = GDP + phosphate + H(+)</text>
        <dbReference type="Rhea" id="RHEA:19669"/>
        <dbReference type="ChEBI" id="CHEBI:15377"/>
        <dbReference type="ChEBI" id="CHEBI:15378"/>
        <dbReference type="ChEBI" id="CHEBI:37565"/>
        <dbReference type="ChEBI" id="CHEBI:43474"/>
        <dbReference type="ChEBI" id="CHEBI:58189"/>
        <dbReference type="EC" id="3.6.5.2"/>
    </reaction>
</comment>
<dbReference type="PROSITE" id="PS51133">
    <property type="entry name" value="ZF_TFIIS_2"/>
    <property type="match status" value="1"/>
</dbReference>
<evidence type="ECO:0000256" key="11">
    <source>
        <dbReference type="ARBA" id="ARBA00023242"/>
    </source>
</evidence>
<evidence type="ECO:0000313" key="21">
    <source>
        <dbReference type="EMBL" id="KAK2551524.1"/>
    </source>
</evidence>
<sequence>MLLFCPTCSNVLTVEEGTGPSRYRFACQTCPYVYNITKKISSKKYPKLKEVDDVLGGKEAWENVDSTEERCPKCEHNRAYFMQIQTRSADEPMTTFYKCCSSFETLGPSEDCYTVHVEIENEDMELQIADTAGENTTEKLSLICRQGDMFFVLYSITDRSSFEEAKRIGRFIKESPQGDAVSMVIVANKSDLEHFRRVTFEEGNELSKELNCDFHEVSTAEDCKKVREVVRSSLLNFMRQREKFKETASLKVPYFVKRTPSFEKKPKRSVRNLQDNPKPVMRPFEIHPRLRSKEQGDGVDNKVGLNNNSAEVDGKCLENDKRSKDPLTLSKTFDSASCKNRPFNVEKVKNASQSRERKKMPSISAKTVDGCNSENPKIPFTVHKVKGSSSSEWMRPLPIDKLRAPTTNYWIRTEDQSVAEEKPKASKGPFSLDKLRSQSTEKLRSPSTSNERQRSTSSFSRMKDGLIGRTKALRRKPIYL</sequence>
<dbReference type="InterPro" id="IPR001222">
    <property type="entry name" value="Znf_TFIIS"/>
</dbReference>
<proteinExistence type="inferred from homology"/>
<dbReference type="SUPFAM" id="SSF52540">
    <property type="entry name" value="P-loop containing nucleoside triphosphate hydrolases"/>
    <property type="match status" value="1"/>
</dbReference>
<dbReference type="SMART" id="SM00175">
    <property type="entry name" value="RAB"/>
    <property type="match status" value="1"/>
</dbReference>
<feature type="region of interest" description="Disordered" evidence="19">
    <location>
        <begin position="349"/>
        <end position="371"/>
    </location>
</feature>
<dbReference type="Pfam" id="PF02150">
    <property type="entry name" value="Zn_ribbon_RPB9"/>
    <property type="match status" value="1"/>
</dbReference>
<comment type="similarity">
    <text evidence="18">Belongs to the archaeal rpoM/eukaryotic RPA12/RPB9/RPC11 RNA polymerase family.</text>
</comment>
<dbReference type="InterPro" id="IPR034014">
    <property type="entry name" value="Zn_ribbon_RPC11_C"/>
</dbReference>
<reference evidence="21" key="1">
    <citation type="journal article" date="2023" name="G3 (Bethesda)">
        <title>Whole genome assembly and annotation of the endangered Caribbean coral Acropora cervicornis.</title>
        <authorList>
            <person name="Selwyn J.D."/>
            <person name="Vollmer S.V."/>
        </authorList>
    </citation>
    <scope>NUCLEOTIDE SEQUENCE</scope>
    <source>
        <strain evidence="21">K2</strain>
    </source>
</reference>
<evidence type="ECO:0000256" key="6">
    <source>
        <dbReference type="ARBA" id="ARBA00022723"/>
    </source>
</evidence>
<accession>A0AAD9UVI8</accession>
<evidence type="ECO:0000256" key="13">
    <source>
        <dbReference type="ARBA" id="ARBA00044007"/>
    </source>
</evidence>
<feature type="compositionally biased region" description="Basic and acidic residues" evidence="19">
    <location>
        <begin position="414"/>
        <end position="424"/>
    </location>
</feature>
<feature type="region of interest" description="Disordered" evidence="19">
    <location>
        <begin position="414"/>
        <end position="467"/>
    </location>
</feature>
<dbReference type="InterPro" id="IPR051065">
    <property type="entry name" value="Ras-related_GTPase"/>
</dbReference>
<keyword evidence="9" id="KW-0862">Zinc</keyword>
<comment type="subunit">
    <text evidence="13">Component of the RNA polymerase III complex consisting of 17 subunits: a ten-subunit horseshoe-shaped catalytic core composed of POLR3A/RPC1, POLR3B/RPC2, POLR1C/RPAC1, POLR1D/RPAC2, POLR3K/RPC10, POLR2E/RPABC1, POLR2F/RPABC2, POLR2H/RPABC3, POLR2K/RPABC4 and POLR2L/RPABC5; a mobile stalk composed of two subunits POLR3H/RPC8 and CRCP/RPC9, protruding from the core and functioning primarily in transcription initiation; and additional subunits homologous to general transcription factors of the RNA polymerase II machinery, POLR3C/RPC3-POLR3F/RPC6-POLR3G/RPC7 heterotrimer required for transcription initiation and POLR3D/RPC4-POLR3E/RPC5 heterodimer involved in both transcription initiation and termination.</text>
</comment>
<reference evidence="21" key="2">
    <citation type="journal article" date="2023" name="Science">
        <title>Genomic signatures of disease resistance in endangered staghorn corals.</title>
        <authorList>
            <person name="Vollmer S.V."/>
            <person name="Selwyn J.D."/>
            <person name="Despard B.A."/>
            <person name="Roesel C.L."/>
        </authorList>
    </citation>
    <scope>NUCLEOTIDE SEQUENCE</scope>
    <source>
        <strain evidence="21">K2</strain>
    </source>
</reference>
<evidence type="ECO:0000256" key="8">
    <source>
        <dbReference type="ARBA" id="ARBA00022801"/>
    </source>
</evidence>
<dbReference type="SMART" id="SM00440">
    <property type="entry name" value="ZnF_C2C2"/>
    <property type="match status" value="1"/>
</dbReference>
<dbReference type="Gene3D" id="2.20.25.10">
    <property type="match status" value="1"/>
</dbReference>
<dbReference type="PROSITE" id="PS51419">
    <property type="entry name" value="RAB"/>
    <property type="match status" value="1"/>
</dbReference>
<evidence type="ECO:0000256" key="1">
    <source>
        <dbReference type="ARBA" id="ARBA00004123"/>
    </source>
</evidence>
<comment type="function">
    <text evidence="15">Core component of RNA polymerase III (Pol III) which synthesizes small non-coding RNAs using the four ribonucleoside triphosphates as substrates. Can mediate Pol I proofreading of the nascent RNA transcript. Anchors into the Pol III active site to constantly monitor transcription fidelity, cleaves mis-incorporated 5'-ribonucleotides and restarts the transcription process. Once Pol III reaches the poly(dT) termination signal, can induce Pol III clamp opening and transcription termination. Pol III plays an important role in sensing and limiting infection by intracellular bacteria and DNA viruses. Acts as a nuclear and cytosolic DNA sensor involved in innate immune response. Can sense non-self dsDNA that serves as template for transcription into dsRNA. The non-self RNA polymerase III transcripts, such as Epstein-Barr virus-encoded RNAs (EBERs) induce type I interferon and NF-kappa-B through the RIG-I pathway.</text>
</comment>